<name>A0ABR4HVC4_9EURO</name>
<sequence length="101" mass="10974">MTADIPQRCPKGTDLLSSLPDELILLIGEELSVHSLNALIQASKRFYFVLSSYMYNLVLGGDPNTFNATKTATFAARTGNLATISKVLTYATPQDDHIKPG</sequence>
<evidence type="ECO:0000313" key="2">
    <source>
        <dbReference type="Proteomes" id="UP001610335"/>
    </source>
</evidence>
<proteinExistence type="predicted"/>
<evidence type="ECO:0008006" key="3">
    <source>
        <dbReference type="Google" id="ProtNLM"/>
    </source>
</evidence>
<organism evidence="1 2">
    <name type="scientific">Aspergillus cavernicola</name>
    <dbReference type="NCBI Taxonomy" id="176166"/>
    <lineage>
        <taxon>Eukaryota</taxon>
        <taxon>Fungi</taxon>
        <taxon>Dikarya</taxon>
        <taxon>Ascomycota</taxon>
        <taxon>Pezizomycotina</taxon>
        <taxon>Eurotiomycetes</taxon>
        <taxon>Eurotiomycetidae</taxon>
        <taxon>Eurotiales</taxon>
        <taxon>Aspergillaceae</taxon>
        <taxon>Aspergillus</taxon>
        <taxon>Aspergillus subgen. Nidulantes</taxon>
    </lineage>
</organism>
<gene>
    <name evidence="1" type="ORF">BDW59DRAFT_165079</name>
</gene>
<dbReference type="InterPro" id="IPR036047">
    <property type="entry name" value="F-box-like_dom_sf"/>
</dbReference>
<dbReference type="EMBL" id="JBFXLS010000077">
    <property type="protein sequence ID" value="KAL2819345.1"/>
    <property type="molecule type" value="Genomic_DNA"/>
</dbReference>
<dbReference type="Proteomes" id="UP001610335">
    <property type="component" value="Unassembled WGS sequence"/>
</dbReference>
<comment type="caution">
    <text evidence="1">The sequence shown here is derived from an EMBL/GenBank/DDBJ whole genome shotgun (WGS) entry which is preliminary data.</text>
</comment>
<protein>
    <recommendedName>
        <fullName evidence="3">F-box domain-containing protein</fullName>
    </recommendedName>
</protein>
<dbReference type="SUPFAM" id="SSF81383">
    <property type="entry name" value="F-box domain"/>
    <property type="match status" value="1"/>
</dbReference>
<evidence type="ECO:0000313" key="1">
    <source>
        <dbReference type="EMBL" id="KAL2819345.1"/>
    </source>
</evidence>
<dbReference type="CDD" id="cd09917">
    <property type="entry name" value="F-box_SF"/>
    <property type="match status" value="1"/>
</dbReference>
<keyword evidence="2" id="KW-1185">Reference proteome</keyword>
<accession>A0ABR4HVC4</accession>
<reference evidence="1 2" key="1">
    <citation type="submission" date="2024-07" db="EMBL/GenBank/DDBJ databases">
        <title>Section-level genome sequencing and comparative genomics of Aspergillus sections Usti and Cavernicolus.</title>
        <authorList>
            <consortium name="Lawrence Berkeley National Laboratory"/>
            <person name="Nybo J.L."/>
            <person name="Vesth T.C."/>
            <person name="Theobald S."/>
            <person name="Frisvad J.C."/>
            <person name="Larsen T.O."/>
            <person name="Kjaerboelling I."/>
            <person name="Rothschild-Mancinelli K."/>
            <person name="Lyhne E.K."/>
            <person name="Kogle M.E."/>
            <person name="Barry K."/>
            <person name="Clum A."/>
            <person name="Na H."/>
            <person name="Ledsgaard L."/>
            <person name="Lin J."/>
            <person name="Lipzen A."/>
            <person name="Kuo A."/>
            <person name="Riley R."/>
            <person name="Mondo S."/>
            <person name="LaButti K."/>
            <person name="Haridas S."/>
            <person name="Pangalinan J."/>
            <person name="Salamov A.A."/>
            <person name="Simmons B.A."/>
            <person name="Magnuson J.K."/>
            <person name="Chen J."/>
            <person name="Drula E."/>
            <person name="Henrissat B."/>
            <person name="Wiebenga A."/>
            <person name="Lubbers R.J."/>
            <person name="Gomes A.C."/>
            <person name="Makela M.R."/>
            <person name="Stajich J."/>
            <person name="Grigoriev I.V."/>
            <person name="Mortensen U.H."/>
            <person name="De vries R.P."/>
            <person name="Baker S.E."/>
            <person name="Andersen M.R."/>
        </authorList>
    </citation>
    <scope>NUCLEOTIDE SEQUENCE [LARGE SCALE GENOMIC DNA]</scope>
    <source>
        <strain evidence="1 2">CBS 600.67</strain>
    </source>
</reference>